<comment type="caution">
    <text evidence="3">The sequence shown here is derived from an EMBL/GenBank/DDBJ whole genome shotgun (WGS) entry which is preliminary data.</text>
</comment>
<dbReference type="InterPro" id="IPR010559">
    <property type="entry name" value="Sig_transdc_His_kin_internal"/>
</dbReference>
<evidence type="ECO:0000256" key="1">
    <source>
        <dbReference type="SAM" id="Phobius"/>
    </source>
</evidence>
<gene>
    <name evidence="3" type="ORF">DPV69_09105</name>
</gene>
<keyword evidence="1" id="KW-0472">Membrane</keyword>
<dbReference type="Pfam" id="PF06580">
    <property type="entry name" value="His_kinase"/>
    <property type="match status" value="1"/>
</dbReference>
<name>A0A3S3SVI8_9SPHI</name>
<dbReference type="PANTHER" id="PTHR34220">
    <property type="entry name" value="SENSOR HISTIDINE KINASE YPDA"/>
    <property type="match status" value="1"/>
</dbReference>
<keyword evidence="4" id="KW-1185">Reference proteome</keyword>
<organism evidence="3 4">
    <name type="scientific">Pedobacter chitinilyticus</name>
    <dbReference type="NCBI Taxonomy" id="2233776"/>
    <lineage>
        <taxon>Bacteria</taxon>
        <taxon>Pseudomonadati</taxon>
        <taxon>Bacteroidota</taxon>
        <taxon>Sphingobacteriia</taxon>
        <taxon>Sphingobacteriales</taxon>
        <taxon>Sphingobacteriaceae</taxon>
        <taxon>Pedobacter</taxon>
    </lineage>
</organism>
<proteinExistence type="predicted"/>
<evidence type="ECO:0000259" key="2">
    <source>
        <dbReference type="Pfam" id="PF06580"/>
    </source>
</evidence>
<feature type="transmembrane region" description="Helical" evidence="1">
    <location>
        <begin position="39"/>
        <end position="61"/>
    </location>
</feature>
<feature type="transmembrane region" description="Helical" evidence="1">
    <location>
        <begin position="12"/>
        <end position="33"/>
    </location>
</feature>
<feature type="domain" description="Signal transduction histidine kinase internal region" evidence="2">
    <location>
        <begin position="162"/>
        <end position="240"/>
    </location>
</feature>
<feature type="transmembrane region" description="Helical" evidence="1">
    <location>
        <begin position="113"/>
        <end position="134"/>
    </location>
</feature>
<dbReference type="GO" id="GO:0000155">
    <property type="term" value="F:phosphorelay sensor kinase activity"/>
    <property type="evidence" value="ECO:0007669"/>
    <property type="project" value="InterPro"/>
</dbReference>
<reference evidence="3 4" key="1">
    <citation type="submission" date="2018-06" db="EMBL/GenBank/DDBJ databases">
        <title>Pedobacter endophyticus sp. nov., an endophytic bacterium isolated from a leaf of Triticum aestivum.</title>
        <authorList>
            <person name="Zhang L."/>
        </authorList>
    </citation>
    <scope>NUCLEOTIDE SEQUENCE [LARGE SCALE GENOMIC DNA]</scope>
    <source>
        <strain evidence="3 4">CM134L-2</strain>
    </source>
</reference>
<accession>A0A3S3SVI8</accession>
<dbReference type="EMBL" id="SAYW01000002">
    <property type="protein sequence ID" value="RWU08519.1"/>
    <property type="molecule type" value="Genomic_DNA"/>
</dbReference>
<dbReference type="PANTHER" id="PTHR34220:SF7">
    <property type="entry name" value="SENSOR HISTIDINE KINASE YPDA"/>
    <property type="match status" value="1"/>
</dbReference>
<dbReference type="Proteomes" id="UP000284120">
    <property type="component" value="Unassembled WGS sequence"/>
</dbReference>
<dbReference type="Gene3D" id="3.30.565.10">
    <property type="entry name" value="Histidine kinase-like ATPase, C-terminal domain"/>
    <property type="match status" value="1"/>
</dbReference>
<dbReference type="InterPro" id="IPR036890">
    <property type="entry name" value="HATPase_C_sf"/>
</dbReference>
<feature type="transmembrane region" description="Helical" evidence="1">
    <location>
        <begin position="73"/>
        <end position="93"/>
    </location>
</feature>
<evidence type="ECO:0000313" key="3">
    <source>
        <dbReference type="EMBL" id="RWU08519.1"/>
    </source>
</evidence>
<dbReference type="AlphaFoldDB" id="A0A3S3SVI8"/>
<keyword evidence="1" id="KW-1133">Transmembrane helix</keyword>
<dbReference type="OrthoDB" id="9792992at2"/>
<evidence type="ECO:0000313" key="4">
    <source>
        <dbReference type="Proteomes" id="UP000284120"/>
    </source>
</evidence>
<keyword evidence="1" id="KW-0812">Transmembrane</keyword>
<dbReference type="GO" id="GO:0016020">
    <property type="term" value="C:membrane"/>
    <property type="evidence" value="ECO:0007669"/>
    <property type="project" value="InterPro"/>
</dbReference>
<dbReference type="InterPro" id="IPR050640">
    <property type="entry name" value="Bact_2-comp_sensor_kinase"/>
</dbReference>
<dbReference type="RefSeq" id="WP_113647035.1">
    <property type="nucleotide sequence ID" value="NZ_QMHN01000002.1"/>
</dbReference>
<protein>
    <recommendedName>
        <fullName evidence="2">Signal transduction histidine kinase internal region domain-containing protein</fullName>
    </recommendedName>
</protein>
<sequence>MNPQYRLNGIFKVHLICWLVFIAYEVLVAGMISGQYANVVYYISFYGLNISLFYLHAHIVLPKSFAQGKKTIWRLPFLFAIEITAYVGVTVLLSYGLEVLHLRKSPLQLDSRFFITTIWRSGLFLMFSSGYYFLRTYLQRAKDEMARALAMEQLNAKLIRTERDFLRAQINPHLLFNMLNFVRYASKRKPEQVDDAIVGLSELMHFAMEKTANGLIPIKQELAQIENIIKLNQMRFGGKLSISFEAKLEDEEAQLIPIILLTLVENVFKHGDLMDAADPAKITFHGNNDGFIFTTSNLKGGGNEYQRSTGNGLINIQSRLYDTYGENAQLKYGTQGKYYLTELNIRFIPKS</sequence>